<dbReference type="PROSITE" id="PS51257">
    <property type="entry name" value="PROKAR_LIPOPROTEIN"/>
    <property type="match status" value="1"/>
</dbReference>
<comment type="caution">
    <text evidence="1">The sequence shown here is derived from an EMBL/GenBank/DDBJ whole genome shotgun (WGS) entry which is preliminary data.</text>
</comment>
<keyword evidence="2" id="KW-1185">Reference proteome</keyword>
<proteinExistence type="predicted"/>
<dbReference type="AlphaFoldDB" id="A0A9X1PNJ2"/>
<organism evidence="1 2">
    <name type="scientific">Dyadobacter chenwenxiniae</name>
    <dbReference type="NCBI Taxonomy" id="2906456"/>
    <lineage>
        <taxon>Bacteria</taxon>
        <taxon>Pseudomonadati</taxon>
        <taxon>Bacteroidota</taxon>
        <taxon>Cytophagia</taxon>
        <taxon>Cytophagales</taxon>
        <taxon>Spirosomataceae</taxon>
        <taxon>Dyadobacter</taxon>
    </lineage>
</organism>
<dbReference type="Proteomes" id="UP001139000">
    <property type="component" value="Unassembled WGS sequence"/>
</dbReference>
<dbReference type="EMBL" id="JAJTTC010000007">
    <property type="protein sequence ID" value="MCF0064425.1"/>
    <property type="molecule type" value="Genomic_DNA"/>
</dbReference>
<accession>A0A9X1PNJ2</accession>
<evidence type="ECO:0000313" key="1">
    <source>
        <dbReference type="EMBL" id="MCF0064425.1"/>
    </source>
</evidence>
<name>A0A9X1PNJ2_9BACT</name>
<dbReference type="RefSeq" id="WP_234657368.1">
    <property type="nucleotide sequence ID" value="NZ_CP094997.1"/>
</dbReference>
<protein>
    <submittedName>
        <fullName evidence="1">Uncharacterized protein</fullName>
    </submittedName>
</protein>
<evidence type="ECO:0000313" key="2">
    <source>
        <dbReference type="Proteomes" id="UP001139000"/>
    </source>
</evidence>
<sequence>MKQVFALVVLSCVFQSCQKDQVTTESFMTATVNNLSWVSDKNMAAAQLDFNDNTNGHNLSVGGHMENSLTDGSRYNLSIGVNSPVSRGKFYFNNTKEEASAIGGVYGNVITYKMNTNDFLSSSINGFVEITLLTDHEVGGNFEYDAVSYTKGLDRVPIDTVKVRSGRFRVPIVMVSGREWTAPK</sequence>
<reference evidence="1" key="1">
    <citation type="submission" date="2021-12" db="EMBL/GenBank/DDBJ databases">
        <title>Novel species in genus Dyadobacter.</title>
        <authorList>
            <person name="Ma C."/>
        </authorList>
    </citation>
    <scope>NUCLEOTIDE SEQUENCE</scope>
    <source>
        <strain evidence="1">LJ419</strain>
    </source>
</reference>
<gene>
    <name evidence="1" type="ORF">LXM26_23120</name>
</gene>